<protein>
    <submittedName>
        <fullName evidence="2">ASCH domain-containing protein</fullName>
    </submittedName>
</protein>
<feature type="domain" description="ASCH" evidence="1">
    <location>
        <begin position="4"/>
        <end position="129"/>
    </location>
</feature>
<dbReference type="PANTHER" id="PTHR39203:SF1">
    <property type="entry name" value="CYTOPLASMIC PROTEIN"/>
    <property type="match status" value="1"/>
</dbReference>
<dbReference type="Proteomes" id="UP001595989">
    <property type="component" value="Unassembled WGS sequence"/>
</dbReference>
<dbReference type="Gene3D" id="3.10.400.10">
    <property type="entry name" value="Sulfate adenylyltransferase"/>
    <property type="match status" value="1"/>
</dbReference>
<gene>
    <name evidence="2" type="ORF">ACFO3D_04845</name>
</gene>
<dbReference type="SMART" id="SM01022">
    <property type="entry name" value="ASCH"/>
    <property type="match status" value="1"/>
</dbReference>
<dbReference type="InterPro" id="IPR009326">
    <property type="entry name" value="DUF984"/>
</dbReference>
<proteinExistence type="predicted"/>
<dbReference type="InterPro" id="IPR015947">
    <property type="entry name" value="PUA-like_sf"/>
</dbReference>
<keyword evidence="3" id="KW-1185">Reference proteome</keyword>
<dbReference type="EMBL" id="JBHSFU010000004">
    <property type="protein sequence ID" value="MFC4557533.1"/>
    <property type="molecule type" value="Genomic_DNA"/>
</dbReference>
<sequence>MKKIDFWGRDENDERLLEEVVAGLKTATCTPKVWYNRLPEDEKSQIGDYFQACTKQGVPRAVIIIIDVYEIPFGEIKGKIGQRIAEGENCTLEEYIKDHISCWEEPLESEGHGFGDHTIIVVEHFKIVSAE</sequence>
<dbReference type="Pfam" id="PF04266">
    <property type="entry name" value="ASCH"/>
    <property type="match status" value="1"/>
</dbReference>
<dbReference type="RefSeq" id="WP_390293508.1">
    <property type="nucleotide sequence ID" value="NZ_JBHSFU010000004.1"/>
</dbReference>
<evidence type="ECO:0000313" key="3">
    <source>
        <dbReference type="Proteomes" id="UP001595989"/>
    </source>
</evidence>
<organism evidence="2 3">
    <name type="scientific">Virgibacillus kekensis</name>
    <dbReference type="NCBI Taxonomy" id="202261"/>
    <lineage>
        <taxon>Bacteria</taxon>
        <taxon>Bacillati</taxon>
        <taxon>Bacillota</taxon>
        <taxon>Bacilli</taxon>
        <taxon>Bacillales</taxon>
        <taxon>Bacillaceae</taxon>
        <taxon>Virgibacillus</taxon>
    </lineage>
</organism>
<evidence type="ECO:0000259" key="1">
    <source>
        <dbReference type="SMART" id="SM01022"/>
    </source>
</evidence>
<comment type="caution">
    <text evidence="2">The sequence shown here is derived from an EMBL/GenBank/DDBJ whole genome shotgun (WGS) entry which is preliminary data.</text>
</comment>
<dbReference type="InterPro" id="IPR007374">
    <property type="entry name" value="ASCH_domain"/>
</dbReference>
<reference evidence="3" key="1">
    <citation type="journal article" date="2019" name="Int. J. Syst. Evol. Microbiol.">
        <title>The Global Catalogue of Microorganisms (GCM) 10K type strain sequencing project: providing services to taxonomists for standard genome sequencing and annotation.</title>
        <authorList>
            <consortium name="The Broad Institute Genomics Platform"/>
            <consortium name="The Broad Institute Genome Sequencing Center for Infectious Disease"/>
            <person name="Wu L."/>
            <person name="Ma J."/>
        </authorList>
    </citation>
    <scope>NUCLEOTIDE SEQUENCE [LARGE SCALE GENOMIC DNA]</scope>
    <source>
        <strain evidence="3">CGMCC 4.7426</strain>
    </source>
</reference>
<evidence type="ECO:0000313" key="2">
    <source>
        <dbReference type="EMBL" id="MFC4557533.1"/>
    </source>
</evidence>
<accession>A0ABV9DI57</accession>
<dbReference type="SUPFAM" id="SSF88697">
    <property type="entry name" value="PUA domain-like"/>
    <property type="match status" value="1"/>
</dbReference>
<name>A0ABV9DI57_9BACI</name>
<dbReference type="PANTHER" id="PTHR39203">
    <property type="entry name" value="CYTOPLASMIC PROTEIN-RELATED"/>
    <property type="match status" value="1"/>
</dbReference>